<protein>
    <recommendedName>
        <fullName evidence="2">Glucose/Sorbosone dehydrogenase domain-containing protein</fullName>
    </recommendedName>
</protein>
<evidence type="ECO:0000313" key="3">
    <source>
        <dbReference type="EMBL" id="GFZ81740.1"/>
    </source>
</evidence>
<dbReference type="Pfam" id="PF07995">
    <property type="entry name" value="GSDH"/>
    <property type="match status" value="1"/>
</dbReference>
<gene>
    <name evidence="3" type="ORF">GCM10011403_26480</name>
</gene>
<organism evidence="3 4">
    <name type="scientific">Pseudohongiella nitratireducens</name>
    <dbReference type="NCBI Taxonomy" id="1768907"/>
    <lineage>
        <taxon>Bacteria</taxon>
        <taxon>Pseudomonadati</taxon>
        <taxon>Pseudomonadota</taxon>
        <taxon>Gammaproteobacteria</taxon>
        <taxon>Pseudomonadales</taxon>
        <taxon>Pseudohongiellaceae</taxon>
        <taxon>Pseudohongiella</taxon>
    </lineage>
</organism>
<reference evidence="3" key="2">
    <citation type="submission" date="2020-09" db="EMBL/GenBank/DDBJ databases">
        <authorList>
            <person name="Sun Q."/>
            <person name="Zhou Y."/>
        </authorList>
    </citation>
    <scope>NUCLEOTIDE SEQUENCE</scope>
    <source>
        <strain evidence="3">CGMCC 1.15425</strain>
    </source>
</reference>
<dbReference type="PANTHER" id="PTHR19328">
    <property type="entry name" value="HEDGEHOG-INTERACTING PROTEIN"/>
    <property type="match status" value="1"/>
</dbReference>
<dbReference type="EMBL" id="BMIY01000012">
    <property type="protein sequence ID" value="GFZ81740.1"/>
    <property type="molecule type" value="Genomic_DNA"/>
</dbReference>
<keyword evidence="1" id="KW-0732">Signal</keyword>
<feature type="chain" id="PRO_5037679202" description="Glucose/Sorbosone dehydrogenase domain-containing protein" evidence="1">
    <location>
        <begin position="23"/>
        <end position="367"/>
    </location>
</feature>
<name>A0A916QNJ0_9GAMM</name>
<dbReference type="SUPFAM" id="SSF50952">
    <property type="entry name" value="Soluble quinoprotein glucose dehydrogenase"/>
    <property type="match status" value="1"/>
</dbReference>
<dbReference type="OrthoDB" id="9770043at2"/>
<dbReference type="InterPro" id="IPR011042">
    <property type="entry name" value="6-blade_b-propeller_TolB-like"/>
</dbReference>
<keyword evidence="4" id="KW-1185">Reference proteome</keyword>
<dbReference type="InterPro" id="IPR012938">
    <property type="entry name" value="Glc/Sorbosone_DH"/>
</dbReference>
<evidence type="ECO:0000256" key="1">
    <source>
        <dbReference type="SAM" id="SignalP"/>
    </source>
</evidence>
<sequence>MNSKKWFSALSLSILAVTGAEAQQFPSYTTDVVTDAIEMPWGMAWLPDGDMLVTDRNGELYRVSDGEVSEPLAGVPEVHVNGQGGLLDIEAHPDYASNGWLYLTFSDPEGNGEGSNTSVMRAKLNGNRLTDQEVIYRAMENSNRGQHYGGRMVFDADGYLYFSIGDRGDHFTNVQNLSRDGGKIYRIMDDGSVPEDNPFVHIPDAIPAVWSYGHRNPQGIAINPETGEVWNSEHGPRGGDEINIARAANNYGWPYVGYGINYNGEPLAEDSHGAGMEQPIWYWNPSIAIAGIEFVDSDHYPELSNNLLVGALAGTRLVLLEVWEDRVIRSTDILTGIGRVREVEQGPDGYIYLAIEGGGIHRLLPAE</sequence>
<feature type="signal peptide" evidence="1">
    <location>
        <begin position="1"/>
        <end position="22"/>
    </location>
</feature>
<dbReference type="Proteomes" id="UP000627715">
    <property type="component" value="Unassembled WGS sequence"/>
</dbReference>
<accession>A0A916QNJ0</accession>
<feature type="domain" description="Glucose/Sorbosone dehydrogenase" evidence="2">
    <location>
        <begin position="38"/>
        <end position="357"/>
    </location>
</feature>
<comment type="caution">
    <text evidence="3">The sequence shown here is derived from an EMBL/GenBank/DDBJ whole genome shotgun (WGS) entry which is preliminary data.</text>
</comment>
<dbReference type="InterPro" id="IPR011041">
    <property type="entry name" value="Quinoprot_gluc/sorb_DH_b-prop"/>
</dbReference>
<dbReference type="Gene3D" id="2.120.10.30">
    <property type="entry name" value="TolB, C-terminal domain"/>
    <property type="match status" value="1"/>
</dbReference>
<dbReference type="RefSeq" id="WP_082866474.1">
    <property type="nucleotide sequence ID" value="NZ_BMIY01000012.1"/>
</dbReference>
<reference evidence="3" key="1">
    <citation type="journal article" date="2014" name="Int. J. Syst. Evol. Microbiol.">
        <title>Complete genome sequence of Corynebacterium casei LMG S-19264T (=DSM 44701T), isolated from a smear-ripened cheese.</title>
        <authorList>
            <consortium name="US DOE Joint Genome Institute (JGI-PGF)"/>
            <person name="Walter F."/>
            <person name="Albersmeier A."/>
            <person name="Kalinowski J."/>
            <person name="Ruckert C."/>
        </authorList>
    </citation>
    <scope>NUCLEOTIDE SEQUENCE</scope>
    <source>
        <strain evidence="3">CGMCC 1.15425</strain>
    </source>
</reference>
<evidence type="ECO:0000259" key="2">
    <source>
        <dbReference type="Pfam" id="PF07995"/>
    </source>
</evidence>
<proteinExistence type="predicted"/>
<dbReference type="AlphaFoldDB" id="A0A916QNJ0"/>
<evidence type="ECO:0000313" key="4">
    <source>
        <dbReference type="Proteomes" id="UP000627715"/>
    </source>
</evidence>
<dbReference type="PANTHER" id="PTHR19328:SF75">
    <property type="entry name" value="ALDOSE SUGAR DEHYDROGENASE YLII"/>
    <property type="match status" value="1"/>
</dbReference>